<evidence type="ECO:0000313" key="2">
    <source>
        <dbReference type="Proteomes" id="UP001283341"/>
    </source>
</evidence>
<organism evidence="1 2">
    <name type="scientific">Apodospora peruviana</name>
    <dbReference type="NCBI Taxonomy" id="516989"/>
    <lineage>
        <taxon>Eukaryota</taxon>
        <taxon>Fungi</taxon>
        <taxon>Dikarya</taxon>
        <taxon>Ascomycota</taxon>
        <taxon>Pezizomycotina</taxon>
        <taxon>Sordariomycetes</taxon>
        <taxon>Sordariomycetidae</taxon>
        <taxon>Sordariales</taxon>
        <taxon>Lasiosphaeriaceae</taxon>
        <taxon>Apodospora</taxon>
    </lineage>
</organism>
<evidence type="ECO:0000313" key="1">
    <source>
        <dbReference type="EMBL" id="KAK3315442.1"/>
    </source>
</evidence>
<gene>
    <name evidence="1" type="ORF">B0H66DRAFT_565371</name>
</gene>
<dbReference type="EMBL" id="JAUEDM010000006">
    <property type="protein sequence ID" value="KAK3315442.1"/>
    <property type="molecule type" value="Genomic_DNA"/>
</dbReference>
<name>A0AAE0HYY2_9PEZI</name>
<reference evidence="1" key="1">
    <citation type="journal article" date="2023" name="Mol. Phylogenet. Evol.">
        <title>Genome-scale phylogeny and comparative genomics of the fungal order Sordariales.</title>
        <authorList>
            <person name="Hensen N."/>
            <person name="Bonometti L."/>
            <person name="Westerberg I."/>
            <person name="Brannstrom I.O."/>
            <person name="Guillou S."/>
            <person name="Cros-Aarteil S."/>
            <person name="Calhoun S."/>
            <person name="Haridas S."/>
            <person name="Kuo A."/>
            <person name="Mondo S."/>
            <person name="Pangilinan J."/>
            <person name="Riley R."/>
            <person name="LaButti K."/>
            <person name="Andreopoulos B."/>
            <person name="Lipzen A."/>
            <person name="Chen C."/>
            <person name="Yan M."/>
            <person name="Daum C."/>
            <person name="Ng V."/>
            <person name="Clum A."/>
            <person name="Steindorff A."/>
            <person name="Ohm R.A."/>
            <person name="Martin F."/>
            <person name="Silar P."/>
            <person name="Natvig D.O."/>
            <person name="Lalanne C."/>
            <person name="Gautier V."/>
            <person name="Ament-Velasquez S.L."/>
            <person name="Kruys A."/>
            <person name="Hutchinson M.I."/>
            <person name="Powell A.J."/>
            <person name="Barry K."/>
            <person name="Miller A.N."/>
            <person name="Grigoriev I.V."/>
            <person name="Debuchy R."/>
            <person name="Gladieux P."/>
            <person name="Hiltunen Thoren M."/>
            <person name="Johannesson H."/>
        </authorList>
    </citation>
    <scope>NUCLEOTIDE SEQUENCE</scope>
    <source>
        <strain evidence="1">CBS 118394</strain>
    </source>
</reference>
<protein>
    <submittedName>
        <fullName evidence="1">Uncharacterized protein</fullName>
    </submittedName>
</protein>
<sequence length="280" mass="31726">MNTQLEFRKVAYLDDTDLIGSWKALEQRINQLIPRLYDASARDPVSVGQLATLLGKVCGADLVNRPELNSQLRRQLIEAYIWRALLTDVFGASGYIWAGKAHVAIANLRSELEDYERDDLIDGGEYIQWFSRTAALMDFVWRSDPRCSERLRSVARKLRQELRLLEKSNVEEGSVERELMKVVTTACGLDFTMAKSNASYTVFMYDVRDTSPKPPPCKLHGMPFDSENMEDTYYPGAQPWNLRSRVDVVRSPGIIKIGSGLGSEYGKPTVLVKRKVLCLP</sequence>
<comment type="caution">
    <text evidence="1">The sequence shown here is derived from an EMBL/GenBank/DDBJ whole genome shotgun (WGS) entry which is preliminary data.</text>
</comment>
<proteinExistence type="predicted"/>
<reference evidence="1" key="2">
    <citation type="submission" date="2023-06" db="EMBL/GenBank/DDBJ databases">
        <authorList>
            <consortium name="Lawrence Berkeley National Laboratory"/>
            <person name="Haridas S."/>
            <person name="Hensen N."/>
            <person name="Bonometti L."/>
            <person name="Westerberg I."/>
            <person name="Brannstrom I.O."/>
            <person name="Guillou S."/>
            <person name="Cros-Aarteil S."/>
            <person name="Calhoun S."/>
            <person name="Kuo A."/>
            <person name="Mondo S."/>
            <person name="Pangilinan J."/>
            <person name="Riley R."/>
            <person name="Labutti K."/>
            <person name="Andreopoulos B."/>
            <person name="Lipzen A."/>
            <person name="Chen C."/>
            <person name="Yanf M."/>
            <person name="Daum C."/>
            <person name="Ng V."/>
            <person name="Clum A."/>
            <person name="Steindorff A."/>
            <person name="Ohm R."/>
            <person name="Martin F."/>
            <person name="Silar P."/>
            <person name="Natvig D."/>
            <person name="Lalanne C."/>
            <person name="Gautier V."/>
            <person name="Ament-Velasquez S.L."/>
            <person name="Kruys A."/>
            <person name="Hutchinson M.I."/>
            <person name="Powell A.J."/>
            <person name="Barry K."/>
            <person name="Miller A.N."/>
            <person name="Grigoriev I.V."/>
            <person name="Debuchy R."/>
            <person name="Gladieux P."/>
            <person name="Thoren M.H."/>
            <person name="Johannesson H."/>
        </authorList>
    </citation>
    <scope>NUCLEOTIDE SEQUENCE</scope>
    <source>
        <strain evidence="1">CBS 118394</strain>
    </source>
</reference>
<dbReference type="Proteomes" id="UP001283341">
    <property type="component" value="Unassembled WGS sequence"/>
</dbReference>
<dbReference type="AlphaFoldDB" id="A0AAE0HYY2"/>
<accession>A0AAE0HYY2</accession>
<keyword evidence="2" id="KW-1185">Reference proteome</keyword>